<proteinExistence type="predicted"/>
<reference evidence="1" key="1">
    <citation type="submission" date="2014-11" db="EMBL/GenBank/DDBJ databases">
        <authorList>
            <person name="Amaro Gonzalez C."/>
        </authorList>
    </citation>
    <scope>NUCLEOTIDE SEQUENCE</scope>
</reference>
<dbReference type="AlphaFoldDB" id="A0A0E9S8B5"/>
<dbReference type="EMBL" id="GBXM01071667">
    <property type="protein sequence ID" value="JAH36910.1"/>
    <property type="molecule type" value="Transcribed_RNA"/>
</dbReference>
<evidence type="ECO:0000313" key="1">
    <source>
        <dbReference type="EMBL" id="JAH36910.1"/>
    </source>
</evidence>
<accession>A0A0E9S8B5</accession>
<name>A0A0E9S8B5_ANGAN</name>
<reference evidence="1" key="2">
    <citation type="journal article" date="2015" name="Fish Shellfish Immunol.">
        <title>Early steps in the European eel (Anguilla anguilla)-Vibrio vulnificus interaction in the gills: Role of the RtxA13 toxin.</title>
        <authorList>
            <person name="Callol A."/>
            <person name="Pajuelo D."/>
            <person name="Ebbesson L."/>
            <person name="Teles M."/>
            <person name="MacKenzie S."/>
            <person name="Amaro C."/>
        </authorList>
    </citation>
    <scope>NUCLEOTIDE SEQUENCE</scope>
</reference>
<protein>
    <submittedName>
        <fullName evidence="1">Uncharacterized protein</fullName>
    </submittedName>
</protein>
<sequence length="23" mass="2676">MLPSPLQRLTYFTSVGYIFHFAS</sequence>
<organism evidence="1">
    <name type="scientific">Anguilla anguilla</name>
    <name type="common">European freshwater eel</name>
    <name type="synonym">Muraena anguilla</name>
    <dbReference type="NCBI Taxonomy" id="7936"/>
    <lineage>
        <taxon>Eukaryota</taxon>
        <taxon>Metazoa</taxon>
        <taxon>Chordata</taxon>
        <taxon>Craniata</taxon>
        <taxon>Vertebrata</taxon>
        <taxon>Euteleostomi</taxon>
        <taxon>Actinopterygii</taxon>
        <taxon>Neopterygii</taxon>
        <taxon>Teleostei</taxon>
        <taxon>Anguilliformes</taxon>
        <taxon>Anguillidae</taxon>
        <taxon>Anguilla</taxon>
    </lineage>
</organism>